<dbReference type="EMBL" id="KZ270023">
    <property type="protein sequence ID" value="OZC07757.1"/>
    <property type="molecule type" value="Genomic_DNA"/>
</dbReference>
<proteinExistence type="predicted"/>
<feature type="region of interest" description="Disordered" evidence="1">
    <location>
        <begin position="41"/>
        <end position="62"/>
    </location>
</feature>
<sequence length="122" mass="13263">MIVSNSVSVMPNSMPSFFANPFMTPFMPQAAVSAIPVGSNSGTVESTQLTGPESGDYRSNPLQTGNYVMQSLQCQEMMQHYIQSLIAAASHLPGSNMSSDGATATTKNQDFNEEKERRTYRT</sequence>
<name>A0A238BQW2_9BILA</name>
<dbReference type="AlphaFoldDB" id="A0A238BQW2"/>
<dbReference type="Proteomes" id="UP000242913">
    <property type="component" value="Unassembled WGS sequence"/>
</dbReference>
<evidence type="ECO:0000313" key="2">
    <source>
        <dbReference type="EMBL" id="OZC07757.1"/>
    </source>
</evidence>
<evidence type="ECO:0000256" key="1">
    <source>
        <dbReference type="SAM" id="MobiDB-lite"/>
    </source>
</evidence>
<feature type="compositionally biased region" description="Basic and acidic residues" evidence="1">
    <location>
        <begin position="110"/>
        <end position="122"/>
    </location>
</feature>
<feature type="region of interest" description="Disordered" evidence="1">
    <location>
        <begin position="92"/>
        <end position="122"/>
    </location>
</feature>
<evidence type="ECO:0000313" key="3">
    <source>
        <dbReference type="Proteomes" id="UP000242913"/>
    </source>
</evidence>
<reference evidence="2 3" key="1">
    <citation type="submission" date="2015-12" db="EMBL/GenBank/DDBJ databases">
        <title>Draft genome of the nematode, Onchocerca flexuosa.</title>
        <authorList>
            <person name="Mitreva M."/>
        </authorList>
    </citation>
    <scope>NUCLEOTIDE SEQUENCE [LARGE SCALE GENOMIC DNA]</scope>
    <source>
        <strain evidence="2">Red Deer</strain>
    </source>
</reference>
<feature type="compositionally biased region" description="Polar residues" evidence="1">
    <location>
        <begin position="93"/>
        <end position="109"/>
    </location>
</feature>
<dbReference type="OrthoDB" id="5848941at2759"/>
<accession>A0A238BQW2</accession>
<protein>
    <submittedName>
        <fullName evidence="2">Uncharacterized protein</fullName>
    </submittedName>
</protein>
<organism evidence="2 3">
    <name type="scientific">Onchocerca flexuosa</name>
    <dbReference type="NCBI Taxonomy" id="387005"/>
    <lineage>
        <taxon>Eukaryota</taxon>
        <taxon>Metazoa</taxon>
        <taxon>Ecdysozoa</taxon>
        <taxon>Nematoda</taxon>
        <taxon>Chromadorea</taxon>
        <taxon>Rhabditida</taxon>
        <taxon>Spirurina</taxon>
        <taxon>Spiruromorpha</taxon>
        <taxon>Filarioidea</taxon>
        <taxon>Onchocercidae</taxon>
        <taxon>Onchocerca</taxon>
    </lineage>
</organism>
<feature type="compositionally biased region" description="Polar residues" evidence="1">
    <location>
        <begin position="41"/>
        <end position="51"/>
    </location>
</feature>
<gene>
    <name evidence="2" type="ORF">X798_05236</name>
</gene>
<keyword evidence="3" id="KW-1185">Reference proteome</keyword>